<comment type="caution">
    <text evidence="3">The sequence shown here is derived from an EMBL/GenBank/DDBJ whole genome shotgun (WGS) entry which is preliminary data.</text>
</comment>
<dbReference type="FunFam" id="1.10.260.100:FF:000004">
    <property type="entry name" value="Putative stress-induced-phosphoprotein 1"/>
    <property type="match status" value="1"/>
</dbReference>
<keyword evidence="4" id="KW-1185">Reference proteome</keyword>
<proteinExistence type="predicted"/>
<dbReference type="Pfam" id="PF17830">
    <property type="entry name" value="STI1-HOP_DP"/>
    <property type="match status" value="1"/>
</dbReference>
<dbReference type="Gene3D" id="1.10.260.100">
    <property type="match status" value="1"/>
</dbReference>
<keyword evidence="1" id="KW-0677">Repeat</keyword>
<dbReference type="GO" id="GO:0006388">
    <property type="term" value="P:tRNA splicing, via endonucleolytic cleavage and ligation"/>
    <property type="evidence" value="ECO:0007669"/>
    <property type="project" value="InterPro"/>
</dbReference>
<dbReference type="EMBL" id="JBBCAQ010000041">
    <property type="protein sequence ID" value="KAK7571134.1"/>
    <property type="molecule type" value="Genomic_DNA"/>
</dbReference>
<protein>
    <recommendedName>
        <fullName evidence="2">STI1/HOP DP domain-containing protein</fullName>
    </recommendedName>
</protein>
<dbReference type="InterPro" id="IPR036167">
    <property type="entry name" value="tRNA_intron_Endo_cat-like_sf"/>
</dbReference>
<reference evidence="3 4" key="1">
    <citation type="submission" date="2024-03" db="EMBL/GenBank/DDBJ databases">
        <title>Adaptation during the transition from Ophiocordyceps entomopathogen to insect associate is accompanied by gene loss and intensified selection.</title>
        <authorList>
            <person name="Ward C.M."/>
            <person name="Onetto C.A."/>
            <person name="Borneman A.R."/>
        </authorList>
    </citation>
    <scope>NUCLEOTIDE SEQUENCE [LARGE SCALE GENOMIC DNA]</scope>
    <source>
        <strain evidence="3">AWRI1</strain>
        <tissue evidence="3">Single Adult Female</tissue>
    </source>
</reference>
<dbReference type="InterPro" id="IPR041243">
    <property type="entry name" value="STI1/HOP_DP"/>
</dbReference>
<dbReference type="Proteomes" id="UP001367676">
    <property type="component" value="Unassembled WGS sequence"/>
</dbReference>
<evidence type="ECO:0000313" key="4">
    <source>
        <dbReference type="Proteomes" id="UP001367676"/>
    </source>
</evidence>
<name>A0AAN9TH30_9HEMI</name>
<evidence type="ECO:0000259" key="2">
    <source>
        <dbReference type="Pfam" id="PF17830"/>
    </source>
</evidence>
<evidence type="ECO:0000256" key="1">
    <source>
        <dbReference type="ARBA" id="ARBA00022737"/>
    </source>
</evidence>
<gene>
    <name evidence="3" type="ORF">V9T40_014738</name>
</gene>
<dbReference type="SUPFAM" id="SSF53032">
    <property type="entry name" value="tRNA-intron endonuclease catalytic domain-like"/>
    <property type="match status" value="1"/>
</dbReference>
<organism evidence="3 4">
    <name type="scientific">Parthenolecanium corni</name>
    <dbReference type="NCBI Taxonomy" id="536013"/>
    <lineage>
        <taxon>Eukaryota</taxon>
        <taxon>Metazoa</taxon>
        <taxon>Ecdysozoa</taxon>
        <taxon>Arthropoda</taxon>
        <taxon>Hexapoda</taxon>
        <taxon>Insecta</taxon>
        <taxon>Pterygota</taxon>
        <taxon>Neoptera</taxon>
        <taxon>Paraneoptera</taxon>
        <taxon>Hemiptera</taxon>
        <taxon>Sternorrhyncha</taxon>
        <taxon>Coccoidea</taxon>
        <taxon>Coccidae</taxon>
        <taxon>Parthenolecanium</taxon>
    </lineage>
</organism>
<feature type="domain" description="STI1/HOP DP" evidence="2">
    <location>
        <begin position="131"/>
        <end position="180"/>
    </location>
</feature>
<evidence type="ECO:0000313" key="3">
    <source>
        <dbReference type="EMBL" id="KAK7571134.1"/>
    </source>
</evidence>
<dbReference type="AlphaFoldDB" id="A0AAN9TH30"/>
<sequence length="185" mass="20840">MLNQIKALGCLDNTKIMMAYQTYLELAEKDHLSDVSCHYHDGLDLIFLVAKKNNSASVYVPLHSSFILSPSWILKAQNELSGLHKNASYRLGQFEKAAEAYEKDLQFDPTNVQMKDSFGPGAGFNNLFNHPNLFAKLPTDPRTKPYLNDPSFVQILNNLRKNPDSIKLYLEDPRILTTLSSSSST</sequence>
<accession>A0AAN9TH30</accession>